<feature type="chain" id="PRO_5047452651" evidence="4">
    <location>
        <begin position="24"/>
        <end position="517"/>
    </location>
</feature>
<keyword evidence="2 4" id="KW-0732">Signal</keyword>
<organism evidence="7 8">
    <name type="scientific">Streptomyces cavernicola</name>
    <dbReference type="NCBI Taxonomy" id="3043613"/>
    <lineage>
        <taxon>Bacteria</taxon>
        <taxon>Bacillati</taxon>
        <taxon>Actinomycetota</taxon>
        <taxon>Actinomycetes</taxon>
        <taxon>Kitasatosporales</taxon>
        <taxon>Streptomycetaceae</taxon>
        <taxon>Streptomyces</taxon>
    </lineage>
</organism>
<dbReference type="Gene3D" id="3.40.50.1820">
    <property type="entry name" value="alpha/beta hydrolase"/>
    <property type="match status" value="1"/>
</dbReference>
<evidence type="ECO:0000256" key="2">
    <source>
        <dbReference type="ARBA" id="ARBA00022729"/>
    </source>
</evidence>
<feature type="domain" description="AB hydrolase-1" evidence="5">
    <location>
        <begin position="99"/>
        <end position="273"/>
    </location>
</feature>
<dbReference type="EMBL" id="JASCIQ010000034">
    <property type="protein sequence ID" value="MDI3407584.1"/>
    <property type="molecule type" value="Genomic_DNA"/>
</dbReference>
<gene>
    <name evidence="7" type="ORF">QIS96_27695</name>
</gene>
<evidence type="ECO:0000256" key="3">
    <source>
        <dbReference type="ARBA" id="ARBA00022801"/>
    </source>
</evidence>
<dbReference type="InterPro" id="IPR029058">
    <property type="entry name" value="AB_hydrolase_fold"/>
</dbReference>
<sequence>MRTRCAIASAATLALLATTAAPATPADDATPDLTPFYDQPLTWHACKGLDGAPSDMRCGRVTVPLDYAAPEKGTLDLALNRIPASGKKRGSLLVNFGGPGGPGVAGLVGWAKQFGDLAKGYDVVGFDPRGVGTSSPVTCGDGSDMPDEPLADDASAVLEHAAEQWQVCRKRSGPVADHVGTVNVSRDLDVMREALGDDKLNFLGFSYGTRLGAVYTGQFPHKVGRMVLDGVDTLTEPMVQQNRVAVEGQQTALDNFATWCAQGGGCVLGDNSRDARQRVAQLVDQLNGKPIPLGEGLEYSGDDLVNSLGSALYHRDAWPTLAQALGNVVADRDPRALLRLSGVPIPPPDEHVTPPATRSGAGGIVAQDDIPPDNFGVALAMVNCADDPDRLTAAQLSDEKLIEGLIDDYTEASPIFGPARLEQVLLCAGQPKGTDFIRKIHDVDTPRFLLVGTRGDPATPYQWAVETAQRLGDQAVLLDNQGDGHTGYFSSKCVARKADDYLLYGELGHGSLYCGEE</sequence>
<name>A0ABT6SI80_9ACTN</name>
<dbReference type="InterPro" id="IPR051601">
    <property type="entry name" value="Serine_prot/Carboxylest_S33"/>
</dbReference>
<dbReference type="PANTHER" id="PTHR43248">
    <property type="entry name" value="2-SUCCINYL-6-HYDROXY-2,4-CYCLOHEXADIENE-1-CARBOXYLATE SYNTHASE"/>
    <property type="match status" value="1"/>
</dbReference>
<comment type="similarity">
    <text evidence="1">Belongs to the peptidase S33 family.</text>
</comment>
<evidence type="ECO:0000259" key="5">
    <source>
        <dbReference type="Pfam" id="PF00561"/>
    </source>
</evidence>
<evidence type="ECO:0000259" key="6">
    <source>
        <dbReference type="Pfam" id="PF08386"/>
    </source>
</evidence>
<feature type="domain" description="Peptidase S33 tripeptidyl aminopeptidase-like C-terminal" evidence="6">
    <location>
        <begin position="413"/>
        <end position="514"/>
    </location>
</feature>
<keyword evidence="8" id="KW-1185">Reference proteome</keyword>
<dbReference type="RefSeq" id="WP_282545498.1">
    <property type="nucleotide sequence ID" value="NZ_JASCIQ010000034.1"/>
</dbReference>
<feature type="signal peptide" evidence="4">
    <location>
        <begin position="1"/>
        <end position="23"/>
    </location>
</feature>
<proteinExistence type="inferred from homology"/>
<dbReference type="InterPro" id="IPR000073">
    <property type="entry name" value="AB_hydrolase_1"/>
</dbReference>
<evidence type="ECO:0000256" key="1">
    <source>
        <dbReference type="ARBA" id="ARBA00010088"/>
    </source>
</evidence>
<accession>A0ABT6SI80</accession>
<reference evidence="7 8" key="1">
    <citation type="submission" date="2023-05" db="EMBL/GenBank/DDBJ databases">
        <title>Draft genome sequence of Streptomyces sp. B-S-A6 isolated from a cave soil in Thailand.</title>
        <authorList>
            <person name="Chamroensaksri N."/>
            <person name="Muangham S."/>
        </authorList>
    </citation>
    <scope>NUCLEOTIDE SEQUENCE [LARGE SCALE GENOMIC DNA]</scope>
    <source>
        <strain evidence="7 8">B-S-A6</strain>
    </source>
</reference>
<dbReference type="Pfam" id="PF00561">
    <property type="entry name" value="Abhydrolase_1"/>
    <property type="match status" value="1"/>
</dbReference>
<keyword evidence="3 7" id="KW-0378">Hydrolase</keyword>
<dbReference type="SUPFAM" id="SSF53474">
    <property type="entry name" value="alpha/beta-Hydrolases"/>
    <property type="match status" value="1"/>
</dbReference>
<dbReference type="GO" id="GO:0016787">
    <property type="term" value="F:hydrolase activity"/>
    <property type="evidence" value="ECO:0007669"/>
    <property type="project" value="UniProtKB-KW"/>
</dbReference>
<dbReference type="Pfam" id="PF08386">
    <property type="entry name" value="Abhydrolase_4"/>
    <property type="match status" value="1"/>
</dbReference>
<evidence type="ECO:0000256" key="4">
    <source>
        <dbReference type="SAM" id="SignalP"/>
    </source>
</evidence>
<dbReference type="PANTHER" id="PTHR43248:SF29">
    <property type="entry name" value="TRIPEPTIDYL AMINOPEPTIDASE"/>
    <property type="match status" value="1"/>
</dbReference>
<protein>
    <submittedName>
        <fullName evidence="7">Alpha/beta hydrolase</fullName>
    </submittedName>
</protein>
<comment type="caution">
    <text evidence="7">The sequence shown here is derived from an EMBL/GenBank/DDBJ whole genome shotgun (WGS) entry which is preliminary data.</text>
</comment>
<evidence type="ECO:0000313" key="7">
    <source>
        <dbReference type="EMBL" id="MDI3407584.1"/>
    </source>
</evidence>
<evidence type="ECO:0000313" key="8">
    <source>
        <dbReference type="Proteomes" id="UP001223978"/>
    </source>
</evidence>
<dbReference type="Proteomes" id="UP001223978">
    <property type="component" value="Unassembled WGS sequence"/>
</dbReference>
<dbReference type="InterPro" id="IPR013595">
    <property type="entry name" value="Pept_S33_TAP-like_C"/>
</dbReference>